<dbReference type="EMBL" id="JAMKPW020000002">
    <property type="protein sequence ID" value="KAK8219971.1"/>
    <property type="molecule type" value="Genomic_DNA"/>
</dbReference>
<keyword evidence="2" id="KW-1185">Reference proteome</keyword>
<evidence type="ECO:0000313" key="1">
    <source>
        <dbReference type="EMBL" id="KAK8219971.1"/>
    </source>
</evidence>
<organism evidence="1 2">
    <name type="scientific">Zalaria obscura</name>
    <dbReference type="NCBI Taxonomy" id="2024903"/>
    <lineage>
        <taxon>Eukaryota</taxon>
        <taxon>Fungi</taxon>
        <taxon>Dikarya</taxon>
        <taxon>Ascomycota</taxon>
        <taxon>Pezizomycotina</taxon>
        <taxon>Dothideomycetes</taxon>
        <taxon>Dothideomycetidae</taxon>
        <taxon>Dothideales</taxon>
        <taxon>Zalariaceae</taxon>
        <taxon>Zalaria</taxon>
    </lineage>
</organism>
<accession>A0ACC3SN81</accession>
<gene>
    <name evidence="1" type="ORF">M8818_000387</name>
</gene>
<evidence type="ECO:0000313" key="2">
    <source>
        <dbReference type="Proteomes" id="UP001320706"/>
    </source>
</evidence>
<dbReference type="Proteomes" id="UP001320706">
    <property type="component" value="Unassembled WGS sequence"/>
</dbReference>
<proteinExistence type="predicted"/>
<sequence>MPSNEKQMEELAVYRTADSEGSPRAVGSIEEREVFGDDKNHQIKYRTLSWPFVAMIMITEIVTGGTLTLPQALAVVGIVPGLILIIFCGVFALFTSLILIDFKINHPEVHNMGDAGYIIFKPFGLGAVGREVLSFGTLLFAITAVGATALLGQEALTTLSSSRLCLMLYTGIFSIPILLCALPRTLNTGLSWFSMVACLSVFIACIVAMAGSAAEPTPNRVVSVTVPSNFYTAFLSITNPVIAYAGHFMFFPLISEMHTPRDAKKAAWCLQTFATAFYAVFAVVTYCYLGSNVQNPSLLSLSPKWAKAAWGLFLPNILIAGSLYNHTAAKIVFVRLFRGSKHLHDHTVTGWLSWIGLVLLMNAAGFVLAVGVPIFAYLCGIAAALFASWYTYGLAGAFWWHDVYYLEGGWPALKRRWFMYVIAILTILAGAFICVAGLYAIIKSLVIAYADGSVGSPFSC</sequence>
<protein>
    <submittedName>
        <fullName evidence="1">Uncharacterized protein</fullName>
    </submittedName>
</protein>
<reference evidence="1" key="1">
    <citation type="submission" date="2024-02" db="EMBL/GenBank/DDBJ databases">
        <title>Metagenome Assembled Genome of Zalaria obscura JY119.</title>
        <authorList>
            <person name="Vighnesh L."/>
            <person name="Jagadeeshwari U."/>
            <person name="Venkata Ramana C."/>
            <person name="Sasikala C."/>
        </authorList>
    </citation>
    <scope>NUCLEOTIDE SEQUENCE</scope>
    <source>
        <strain evidence="1">JY119</strain>
    </source>
</reference>
<comment type="caution">
    <text evidence="1">The sequence shown here is derived from an EMBL/GenBank/DDBJ whole genome shotgun (WGS) entry which is preliminary data.</text>
</comment>
<name>A0ACC3SN81_9PEZI</name>